<dbReference type="GO" id="GO:0005634">
    <property type="term" value="C:nucleus"/>
    <property type="evidence" value="ECO:0007669"/>
    <property type="project" value="TreeGrafter"/>
</dbReference>
<evidence type="ECO:0000256" key="1">
    <source>
        <dbReference type="SAM" id="MobiDB-lite"/>
    </source>
</evidence>
<dbReference type="STRING" id="7234.B4H2V0"/>
<evidence type="ECO:0000313" key="3">
    <source>
        <dbReference type="Proteomes" id="UP000008744"/>
    </source>
</evidence>
<dbReference type="eggNOG" id="KOG3522">
    <property type="taxonomic scope" value="Eukaryota"/>
</dbReference>
<dbReference type="OrthoDB" id="410721at2759"/>
<dbReference type="GO" id="GO:0005737">
    <property type="term" value="C:cytoplasm"/>
    <property type="evidence" value="ECO:0007669"/>
    <property type="project" value="EnsemblMetazoa"/>
</dbReference>
<dbReference type="HOGENOM" id="CLU_2212656_0_0_1"/>
<evidence type="ECO:0000313" key="2">
    <source>
        <dbReference type="EMBL" id="EDW30667.1"/>
    </source>
</evidence>
<dbReference type="PANTHER" id="PTHR46848:SF1">
    <property type="entry name" value="REGULATOR OF G-PROTEIN SIGNALING 3"/>
    <property type="match status" value="1"/>
</dbReference>
<accession>B4H2V0</accession>
<sequence length="107" mass="11895">MTEAFLETEVDKSKRLINFIKRRNSEITASSSSSTPNHSDGALGEQPQPSQSQAQSQSSLLPQAAEPAEMAQMSPRKDNDKPSLNRRLWKQITKRRRTNSVSQIVAG</sequence>
<dbReference type="GO" id="GO:0035022">
    <property type="term" value="P:positive regulation of Rac protein signal transduction"/>
    <property type="evidence" value="ECO:0007669"/>
    <property type="project" value="EnsemblMetazoa"/>
</dbReference>
<feature type="compositionally biased region" description="Low complexity" evidence="1">
    <location>
        <begin position="46"/>
        <end position="65"/>
    </location>
</feature>
<dbReference type="AlphaFoldDB" id="B4H2V0"/>
<keyword evidence="3" id="KW-1185">Reference proteome</keyword>
<reference evidence="2 3" key="1">
    <citation type="journal article" date="2007" name="Nature">
        <title>Evolution of genes and genomes on the Drosophila phylogeny.</title>
        <authorList>
            <consortium name="Drosophila 12 Genomes Consortium"/>
            <person name="Clark A.G."/>
            <person name="Eisen M.B."/>
            <person name="Smith D.R."/>
            <person name="Bergman C.M."/>
            <person name="Oliver B."/>
            <person name="Markow T.A."/>
            <person name="Kaufman T.C."/>
            <person name="Kellis M."/>
            <person name="Gelbart W."/>
            <person name="Iyer V.N."/>
            <person name="Pollard D.A."/>
            <person name="Sackton T.B."/>
            <person name="Larracuente A.M."/>
            <person name="Singh N.D."/>
            <person name="Abad J.P."/>
            <person name="Abt D.N."/>
            <person name="Adryan B."/>
            <person name="Aguade M."/>
            <person name="Akashi H."/>
            <person name="Anderson W.W."/>
            <person name="Aquadro C.F."/>
            <person name="Ardell D.H."/>
            <person name="Arguello R."/>
            <person name="Artieri C.G."/>
            <person name="Barbash D.A."/>
            <person name="Barker D."/>
            <person name="Barsanti P."/>
            <person name="Batterham P."/>
            <person name="Batzoglou S."/>
            <person name="Begun D."/>
            <person name="Bhutkar A."/>
            <person name="Blanco E."/>
            <person name="Bosak S.A."/>
            <person name="Bradley R.K."/>
            <person name="Brand A.D."/>
            <person name="Brent M.R."/>
            <person name="Brooks A.N."/>
            <person name="Brown R.H."/>
            <person name="Butlin R.K."/>
            <person name="Caggese C."/>
            <person name="Calvi B.R."/>
            <person name="Bernardo de Carvalho A."/>
            <person name="Caspi A."/>
            <person name="Castrezana S."/>
            <person name="Celniker S.E."/>
            <person name="Chang J.L."/>
            <person name="Chapple C."/>
            <person name="Chatterji S."/>
            <person name="Chinwalla A."/>
            <person name="Civetta A."/>
            <person name="Clifton S.W."/>
            <person name="Comeron J.M."/>
            <person name="Costello J.C."/>
            <person name="Coyne J.A."/>
            <person name="Daub J."/>
            <person name="David R.G."/>
            <person name="Delcher A.L."/>
            <person name="Delehaunty K."/>
            <person name="Do C.B."/>
            <person name="Ebling H."/>
            <person name="Edwards K."/>
            <person name="Eickbush T."/>
            <person name="Evans J.D."/>
            <person name="Filipski A."/>
            <person name="Findeiss S."/>
            <person name="Freyhult E."/>
            <person name="Fulton L."/>
            <person name="Fulton R."/>
            <person name="Garcia A.C."/>
            <person name="Gardiner A."/>
            <person name="Garfield D.A."/>
            <person name="Garvin B.E."/>
            <person name="Gibson G."/>
            <person name="Gilbert D."/>
            <person name="Gnerre S."/>
            <person name="Godfrey J."/>
            <person name="Good R."/>
            <person name="Gotea V."/>
            <person name="Gravely B."/>
            <person name="Greenberg A.J."/>
            <person name="Griffiths-Jones S."/>
            <person name="Gross S."/>
            <person name="Guigo R."/>
            <person name="Gustafson E.A."/>
            <person name="Haerty W."/>
            <person name="Hahn M.W."/>
            <person name="Halligan D.L."/>
            <person name="Halpern A.L."/>
            <person name="Halter G.M."/>
            <person name="Han M.V."/>
            <person name="Heger A."/>
            <person name="Hillier L."/>
            <person name="Hinrichs A.S."/>
            <person name="Holmes I."/>
            <person name="Hoskins R.A."/>
            <person name="Hubisz M.J."/>
            <person name="Hultmark D."/>
            <person name="Huntley M.A."/>
            <person name="Jaffe D.B."/>
            <person name="Jagadeeshan S."/>
            <person name="Jeck W.R."/>
            <person name="Johnson J."/>
            <person name="Jones C.D."/>
            <person name="Jordan W.C."/>
            <person name="Karpen G.H."/>
            <person name="Kataoka E."/>
            <person name="Keightley P.D."/>
            <person name="Kheradpour P."/>
            <person name="Kirkness E.F."/>
            <person name="Koerich L.B."/>
            <person name="Kristiansen K."/>
            <person name="Kudrna D."/>
            <person name="Kulathinal R.J."/>
            <person name="Kumar S."/>
            <person name="Kwok R."/>
            <person name="Lander E."/>
            <person name="Langley C.H."/>
            <person name="Lapoint R."/>
            <person name="Lazzaro B.P."/>
            <person name="Lee S.J."/>
            <person name="Levesque L."/>
            <person name="Li R."/>
            <person name="Lin C.F."/>
            <person name="Lin M.F."/>
            <person name="Lindblad-Toh K."/>
            <person name="Llopart A."/>
            <person name="Long M."/>
            <person name="Low L."/>
            <person name="Lozovsky E."/>
            <person name="Lu J."/>
            <person name="Luo M."/>
            <person name="Machado C.A."/>
            <person name="Makalowski W."/>
            <person name="Marzo M."/>
            <person name="Matsuda M."/>
            <person name="Matzkin L."/>
            <person name="McAllister B."/>
            <person name="McBride C.S."/>
            <person name="McKernan B."/>
            <person name="McKernan K."/>
            <person name="Mendez-Lago M."/>
            <person name="Minx P."/>
            <person name="Mollenhauer M.U."/>
            <person name="Montooth K."/>
            <person name="Mount S.M."/>
            <person name="Mu X."/>
            <person name="Myers E."/>
            <person name="Negre B."/>
            <person name="Newfeld S."/>
            <person name="Nielsen R."/>
            <person name="Noor M.A."/>
            <person name="O'Grady P."/>
            <person name="Pachter L."/>
            <person name="Papaceit M."/>
            <person name="Parisi M.J."/>
            <person name="Parisi M."/>
            <person name="Parts L."/>
            <person name="Pedersen J.S."/>
            <person name="Pesole G."/>
            <person name="Phillippy A.M."/>
            <person name="Ponting C.P."/>
            <person name="Pop M."/>
            <person name="Porcelli D."/>
            <person name="Powell J.R."/>
            <person name="Prohaska S."/>
            <person name="Pruitt K."/>
            <person name="Puig M."/>
            <person name="Quesneville H."/>
            <person name="Ram K.R."/>
            <person name="Rand D."/>
            <person name="Rasmussen M.D."/>
            <person name="Reed L.K."/>
            <person name="Reenan R."/>
            <person name="Reily A."/>
            <person name="Remington K.A."/>
            <person name="Rieger T.T."/>
            <person name="Ritchie M.G."/>
            <person name="Robin C."/>
            <person name="Rogers Y.H."/>
            <person name="Rohde C."/>
            <person name="Rozas J."/>
            <person name="Rubenfield M.J."/>
            <person name="Ruiz A."/>
            <person name="Russo S."/>
            <person name="Salzberg S.L."/>
            <person name="Sanchez-Gracia A."/>
            <person name="Saranga D.J."/>
            <person name="Sato H."/>
            <person name="Schaeffer S.W."/>
            <person name="Schatz M.C."/>
            <person name="Schlenke T."/>
            <person name="Schwartz R."/>
            <person name="Segarra C."/>
            <person name="Singh R.S."/>
            <person name="Sirot L."/>
            <person name="Sirota M."/>
            <person name="Sisneros N.B."/>
            <person name="Smith C.D."/>
            <person name="Smith T.F."/>
            <person name="Spieth J."/>
            <person name="Stage D.E."/>
            <person name="Stark A."/>
            <person name="Stephan W."/>
            <person name="Strausberg R.L."/>
            <person name="Strempel S."/>
            <person name="Sturgill D."/>
            <person name="Sutton G."/>
            <person name="Sutton G.G."/>
            <person name="Tao W."/>
            <person name="Teichmann S."/>
            <person name="Tobari Y.N."/>
            <person name="Tomimura Y."/>
            <person name="Tsolas J.M."/>
            <person name="Valente V.L."/>
            <person name="Venter E."/>
            <person name="Venter J.C."/>
            <person name="Vicario S."/>
            <person name="Vieira F.G."/>
            <person name="Vilella A.J."/>
            <person name="Villasante A."/>
            <person name="Walenz B."/>
            <person name="Wang J."/>
            <person name="Wasserman M."/>
            <person name="Watts T."/>
            <person name="Wilson D."/>
            <person name="Wilson R.K."/>
            <person name="Wing R.A."/>
            <person name="Wolfner M.F."/>
            <person name="Wong A."/>
            <person name="Wong G.K."/>
            <person name="Wu C.I."/>
            <person name="Wu G."/>
            <person name="Yamamoto D."/>
            <person name="Yang H.P."/>
            <person name="Yang S.P."/>
            <person name="Yorke J.A."/>
            <person name="Yoshida K."/>
            <person name="Zdobnov E."/>
            <person name="Zhang P."/>
            <person name="Zhang Y."/>
            <person name="Zimin A.V."/>
            <person name="Baldwin J."/>
            <person name="Abdouelleil A."/>
            <person name="Abdulkadir J."/>
            <person name="Abebe A."/>
            <person name="Abera B."/>
            <person name="Abreu J."/>
            <person name="Acer S.C."/>
            <person name="Aftuck L."/>
            <person name="Alexander A."/>
            <person name="An P."/>
            <person name="Anderson E."/>
            <person name="Anderson S."/>
            <person name="Arachi H."/>
            <person name="Azer M."/>
            <person name="Bachantsang P."/>
            <person name="Barry A."/>
            <person name="Bayul T."/>
            <person name="Berlin A."/>
            <person name="Bessette D."/>
            <person name="Bloom T."/>
            <person name="Blye J."/>
            <person name="Boguslavskiy L."/>
            <person name="Bonnet C."/>
            <person name="Boukhgalter B."/>
            <person name="Bourzgui I."/>
            <person name="Brown A."/>
            <person name="Cahill P."/>
            <person name="Channer S."/>
            <person name="Cheshatsang Y."/>
            <person name="Chuda L."/>
            <person name="Citroen M."/>
            <person name="Collymore A."/>
            <person name="Cooke P."/>
            <person name="Costello M."/>
            <person name="D'Aco K."/>
            <person name="Daza R."/>
            <person name="De Haan G."/>
            <person name="DeGray S."/>
            <person name="DeMaso C."/>
            <person name="Dhargay N."/>
            <person name="Dooley K."/>
            <person name="Dooley E."/>
            <person name="Doricent M."/>
            <person name="Dorje P."/>
            <person name="Dorjee K."/>
            <person name="Dupes A."/>
            <person name="Elong R."/>
            <person name="Falk J."/>
            <person name="Farina A."/>
            <person name="Faro S."/>
            <person name="Ferguson D."/>
            <person name="Fisher S."/>
            <person name="Foley C.D."/>
            <person name="Franke A."/>
            <person name="Friedrich D."/>
            <person name="Gadbois L."/>
            <person name="Gearin G."/>
            <person name="Gearin C.R."/>
            <person name="Giannoukos G."/>
            <person name="Goode T."/>
            <person name="Graham J."/>
            <person name="Grandbois E."/>
            <person name="Grewal S."/>
            <person name="Gyaltsen K."/>
            <person name="Hafez N."/>
            <person name="Hagos B."/>
            <person name="Hall J."/>
            <person name="Henson C."/>
            <person name="Hollinger A."/>
            <person name="Honan T."/>
            <person name="Huard M.D."/>
            <person name="Hughes L."/>
            <person name="Hurhula B."/>
            <person name="Husby M.E."/>
            <person name="Kamat A."/>
            <person name="Kanga B."/>
            <person name="Kashin S."/>
            <person name="Khazanovich D."/>
            <person name="Kisner P."/>
            <person name="Lance K."/>
            <person name="Lara M."/>
            <person name="Lee W."/>
            <person name="Lennon N."/>
            <person name="Letendre F."/>
            <person name="LeVine R."/>
            <person name="Lipovsky A."/>
            <person name="Liu X."/>
            <person name="Liu J."/>
            <person name="Liu S."/>
            <person name="Lokyitsang T."/>
            <person name="Lokyitsang Y."/>
            <person name="Lubonja R."/>
            <person name="Lui A."/>
            <person name="MacDonald P."/>
            <person name="Magnisalis V."/>
            <person name="Maru K."/>
            <person name="Matthews C."/>
            <person name="McCusker W."/>
            <person name="McDonough S."/>
            <person name="Mehta T."/>
            <person name="Meldrim J."/>
            <person name="Meneus L."/>
            <person name="Mihai O."/>
            <person name="Mihalev A."/>
            <person name="Mihova T."/>
            <person name="Mittelman R."/>
            <person name="Mlenga V."/>
            <person name="Montmayeur A."/>
            <person name="Mulrain L."/>
            <person name="Navidi A."/>
            <person name="Naylor J."/>
            <person name="Negash T."/>
            <person name="Nguyen T."/>
            <person name="Nguyen N."/>
            <person name="Nicol R."/>
            <person name="Norbu C."/>
            <person name="Norbu N."/>
            <person name="Novod N."/>
            <person name="O'Neill B."/>
            <person name="Osman S."/>
            <person name="Markiewicz E."/>
            <person name="Oyono O.L."/>
            <person name="Patti C."/>
            <person name="Phunkhang P."/>
            <person name="Pierre F."/>
            <person name="Priest M."/>
            <person name="Raghuraman S."/>
            <person name="Rege F."/>
            <person name="Reyes R."/>
            <person name="Rise C."/>
            <person name="Rogov P."/>
            <person name="Ross K."/>
            <person name="Ryan E."/>
            <person name="Settipalli S."/>
            <person name="Shea T."/>
            <person name="Sherpa N."/>
            <person name="Shi L."/>
            <person name="Shih D."/>
            <person name="Sparrow T."/>
            <person name="Spaulding J."/>
            <person name="Stalker J."/>
            <person name="Stange-Thomann N."/>
            <person name="Stavropoulos S."/>
            <person name="Stone C."/>
            <person name="Strader C."/>
            <person name="Tesfaye S."/>
            <person name="Thomson T."/>
            <person name="Thoulutsang Y."/>
            <person name="Thoulutsang D."/>
            <person name="Topham K."/>
            <person name="Topping I."/>
            <person name="Tsamla T."/>
            <person name="Vassiliev H."/>
            <person name="Vo A."/>
            <person name="Wangchuk T."/>
            <person name="Wangdi T."/>
            <person name="Weiand M."/>
            <person name="Wilkinson J."/>
            <person name="Wilson A."/>
            <person name="Yadav S."/>
            <person name="Young G."/>
            <person name="Yu Q."/>
            <person name="Zembek L."/>
            <person name="Zhong D."/>
            <person name="Zimmer A."/>
            <person name="Zwirko Z."/>
            <person name="Jaffe D.B."/>
            <person name="Alvarez P."/>
            <person name="Brockman W."/>
            <person name="Butler J."/>
            <person name="Chin C."/>
            <person name="Gnerre S."/>
            <person name="Grabherr M."/>
            <person name="Kleber M."/>
            <person name="Mauceli E."/>
            <person name="MacCallum I."/>
        </authorList>
    </citation>
    <scope>NUCLEOTIDE SEQUENCE [LARGE SCALE GENOMIC DNA]</scope>
    <source>
        <strain evidence="3">MSH-3 / Tucson 14011-0111.49</strain>
    </source>
</reference>
<dbReference type="GO" id="GO:0005886">
    <property type="term" value="C:plasma membrane"/>
    <property type="evidence" value="ECO:0007669"/>
    <property type="project" value="TreeGrafter"/>
</dbReference>
<dbReference type="GO" id="GO:0030833">
    <property type="term" value="P:regulation of actin filament polymerization"/>
    <property type="evidence" value="ECO:0007669"/>
    <property type="project" value="EnsemblMetazoa"/>
</dbReference>
<dbReference type="GO" id="GO:1900029">
    <property type="term" value="P:positive regulation of ruffle assembly"/>
    <property type="evidence" value="ECO:0007669"/>
    <property type="project" value="EnsemblMetazoa"/>
</dbReference>
<dbReference type="PANTHER" id="PTHR46848">
    <property type="entry name" value="REGULATOR OF G-PROTEIN SIGNALING 3"/>
    <property type="match status" value="1"/>
</dbReference>
<organism evidence="3">
    <name type="scientific">Drosophila persimilis</name>
    <name type="common">Fruit fly</name>
    <dbReference type="NCBI Taxonomy" id="7234"/>
    <lineage>
        <taxon>Eukaryota</taxon>
        <taxon>Metazoa</taxon>
        <taxon>Ecdysozoa</taxon>
        <taxon>Arthropoda</taxon>
        <taxon>Hexapoda</taxon>
        <taxon>Insecta</taxon>
        <taxon>Pterygota</taxon>
        <taxon>Neoptera</taxon>
        <taxon>Endopterygota</taxon>
        <taxon>Diptera</taxon>
        <taxon>Brachycera</taxon>
        <taxon>Muscomorpha</taxon>
        <taxon>Ephydroidea</taxon>
        <taxon>Drosophilidae</taxon>
        <taxon>Drosophila</taxon>
        <taxon>Sophophora</taxon>
    </lineage>
</organism>
<proteinExistence type="predicted"/>
<feature type="region of interest" description="Disordered" evidence="1">
    <location>
        <begin position="22"/>
        <end position="107"/>
    </location>
</feature>
<dbReference type="Proteomes" id="UP000008744">
    <property type="component" value="Unassembled WGS sequence"/>
</dbReference>
<name>B4H2V0_DROPE</name>
<protein>
    <submittedName>
        <fullName evidence="2">GL26909</fullName>
    </submittedName>
</protein>
<dbReference type="GO" id="GO:0016319">
    <property type="term" value="P:mushroom body development"/>
    <property type="evidence" value="ECO:0007669"/>
    <property type="project" value="EnsemblMetazoa"/>
</dbReference>
<feature type="compositionally biased region" description="Basic residues" evidence="1">
    <location>
        <begin position="87"/>
        <end position="98"/>
    </location>
</feature>
<gene>
    <name evidence="2" type="primary">Dper\GL26909</name>
    <name evidence="2" type="ORF">Dper_GL26909</name>
</gene>
<dbReference type="EMBL" id="CH479204">
    <property type="protein sequence ID" value="EDW30667.1"/>
    <property type="molecule type" value="Genomic_DNA"/>
</dbReference>